<dbReference type="Gene3D" id="3.40.50.150">
    <property type="entry name" value="Vaccinia Virus protein VP39"/>
    <property type="match status" value="1"/>
</dbReference>
<dbReference type="InterPro" id="IPR023267">
    <property type="entry name" value="RCMT"/>
</dbReference>
<feature type="active site" description="Nucleophile" evidence="10">
    <location>
        <position position="389"/>
    </location>
</feature>
<feature type="binding site" evidence="10">
    <location>
        <position position="273"/>
    </location>
    <ligand>
        <name>S-adenosyl-L-methionine</name>
        <dbReference type="ChEBI" id="CHEBI:59789"/>
    </ligand>
</feature>
<keyword evidence="5 10" id="KW-0808">Transferase</keyword>
<evidence type="ECO:0000256" key="1">
    <source>
        <dbReference type="ARBA" id="ARBA00004123"/>
    </source>
</evidence>
<dbReference type="PRINTS" id="PR02011">
    <property type="entry name" value="RCMTNCL1"/>
</dbReference>
<dbReference type="GO" id="GO:0016428">
    <property type="term" value="F:tRNA (cytidine-5-)-methyltransferase activity"/>
    <property type="evidence" value="ECO:0007669"/>
    <property type="project" value="InterPro"/>
</dbReference>
<evidence type="ECO:0000256" key="9">
    <source>
        <dbReference type="ARBA" id="ARBA00023242"/>
    </source>
</evidence>
<keyword evidence="6 10" id="KW-0949">S-adenosyl-L-methionine</keyword>
<evidence type="ECO:0000256" key="6">
    <source>
        <dbReference type="ARBA" id="ARBA00022691"/>
    </source>
</evidence>
<evidence type="ECO:0000256" key="11">
    <source>
        <dbReference type="SAM" id="MobiDB-lite"/>
    </source>
</evidence>
<evidence type="ECO:0000256" key="7">
    <source>
        <dbReference type="ARBA" id="ARBA00022694"/>
    </source>
</evidence>
<evidence type="ECO:0000256" key="8">
    <source>
        <dbReference type="ARBA" id="ARBA00022884"/>
    </source>
</evidence>
<keyword evidence="14" id="KW-1185">Reference proteome</keyword>
<feature type="region of interest" description="Disordered" evidence="11">
    <location>
        <begin position="566"/>
        <end position="600"/>
    </location>
</feature>
<dbReference type="AlphaFoldDB" id="A0AAV1SM97"/>
<evidence type="ECO:0000256" key="3">
    <source>
        <dbReference type="ARBA" id="ARBA00022555"/>
    </source>
</evidence>
<gene>
    <name evidence="13" type="ORF">DCAF_LOCUS25234</name>
</gene>
<proteinExistence type="inferred from homology"/>
<comment type="caution">
    <text evidence="10">Lacks conserved residue(s) required for the propagation of feature annotation.</text>
</comment>
<dbReference type="InterPro" id="IPR057285">
    <property type="entry name" value="Pre-PUA_NSUN2"/>
</dbReference>
<dbReference type="GO" id="GO:0000049">
    <property type="term" value="F:tRNA binding"/>
    <property type="evidence" value="ECO:0007669"/>
    <property type="project" value="UniProtKB-KW"/>
</dbReference>
<feature type="binding site" evidence="10">
    <location>
        <position position="336"/>
    </location>
    <ligand>
        <name>S-adenosyl-L-methionine</name>
        <dbReference type="ChEBI" id="CHEBI:59789"/>
    </ligand>
</feature>
<keyword evidence="9" id="KW-0539">Nucleus</keyword>
<keyword evidence="8 10" id="KW-0694">RNA-binding</keyword>
<dbReference type="Pfam" id="PF01189">
    <property type="entry name" value="Methyltr_RsmB-F"/>
    <property type="match status" value="1"/>
</dbReference>
<accession>A0AAV1SM97</accession>
<feature type="compositionally biased region" description="Low complexity" evidence="11">
    <location>
        <begin position="31"/>
        <end position="44"/>
    </location>
</feature>
<feature type="domain" description="SAM-dependent MTase RsmB/NOP-type" evidence="12">
    <location>
        <begin position="147"/>
        <end position="473"/>
    </location>
</feature>
<feature type="compositionally biased region" description="Basic and acidic residues" evidence="11">
    <location>
        <begin position="19"/>
        <end position="30"/>
    </location>
</feature>
<sequence>MGGRGRGSRSRTQRKHFRDGRENVWKRPKSDSASSNPNSNNNSENKTHWQPFATQNPAFDEYYKEQGIVAAEEWDTFVEVLRTPLPAAFRINSRLARAGIGGRQGNWEVGSKVDCCLTKYGPRKNEMEGNDTCGCKYGESSQFCEDIKSQLENDFMHSLKAENTDGGEVEAIRPLPWYPNNLAWHSNYSRMQLRKNQTLERFHEFLKLENEIGNITRQEAVSMVPPLFLDVCPDHFVLDMCAAPGSKTFQLLEIIYQSTKPGSLPDGMVLANDLDVQRCNLLIHQTKRMCTANLLVSNNEAQHFPGCRSDKNGSKASEMEFEPQISQLLFDRVLCDVPCSGDGTLRKAPDMWRKWNTGMGNGLHSLQIQIAMRGISLLKVGGRMVYSTCSMNPVENEAVVAEILRKCGGSVELVDVSTELPQLVRRPGVRKWKVRDKDLWLASHKDVSKFHRYHILPSMFPSGKSYIAPANKDLEHENGKSAIFEAGLQPMEDTSTEDLIEEVSDLPWNVEKPSKKKNWLKKNPELQEKISDQITEDNNGLEPDSGDAAVEKISESASEADLIVNEPDEAAMEPDPSNTSDQNDSEEAQTLVNGETDSGKAVGKRKLQIQGKWKGVDPVLFFKDEAIINSIKMFYGIDESFPFDGHLISRNSDKNHVKRIYYVSKSVKDVLGLNFCVGQQLKIASIGLKMFERQTSREGTSAPCSFRISSEGLPVILPHITKQILYASPVDFKHLLQYKAIKFADFVDAEFGEKASKLMMGCCVIVMRDSKAMSDPIKVDASTIAIGCWKGRSNLGVMVTAIDCQELLERLSVRMDAEKGASVQESNVNADEVQLNGASKVEESEITELVADA</sequence>
<dbReference type="InterPro" id="IPR001678">
    <property type="entry name" value="MeTrfase_RsmB-F_NOP2_dom"/>
</dbReference>
<dbReference type="Pfam" id="PF25378">
    <property type="entry name" value="PUA_NSUN2"/>
    <property type="match status" value="1"/>
</dbReference>
<dbReference type="InterPro" id="IPR018314">
    <property type="entry name" value="RsmB/NOL1/NOP2-like_CS"/>
</dbReference>
<reference evidence="13 14" key="1">
    <citation type="submission" date="2024-01" db="EMBL/GenBank/DDBJ databases">
        <authorList>
            <person name="Waweru B."/>
        </authorList>
    </citation>
    <scope>NUCLEOTIDE SEQUENCE [LARGE SCALE GENOMIC DNA]</scope>
</reference>
<dbReference type="InterPro" id="IPR049560">
    <property type="entry name" value="MeTrfase_RsmB-F_NOP2_cat"/>
</dbReference>
<evidence type="ECO:0000256" key="2">
    <source>
        <dbReference type="ARBA" id="ARBA00007494"/>
    </source>
</evidence>
<dbReference type="Proteomes" id="UP001314170">
    <property type="component" value="Unassembled WGS sequence"/>
</dbReference>
<name>A0AAV1SM97_9ROSI</name>
<dbReference type="PRINTS" id="PR02008">
    <property type="entry name" value="RCMTFAMILY"/>
</dbReference>
<keyword evidence="3" id="KW-0820">tRNA-binding</keyword>
<dbReference type="PANTHER" id="PTHR22808:SF1">
    <property type="entry name" value="RNA CYTOSINE-C(5)-METHYLTRANSFERASE NSUN2-RELATED"/>
    <property type="match status" value="1"/>
</dbReference>
<dbReference type="SUPFAM" id="SSF53335">
    <property type="entry name" value="S-adenosyl-L-methionine-dependent methyltransferases"/>
    <property type="match status" value="1"/>
</dbReference>
<protein>
    <recommendedName>
        <fullName evidence="12">SAM-dependent MTase RsmB/NOP-type domain-containing protein</fullName>
    </recommendedName>
</protein>
<dbReference type="InterPro" id="IPR029063">
    <property type="entry name" value="SAM-dependent_MTases_sf"/>
</dbReference>
<dbReference type="Pfam" id="PF25376">
    <property type="entry name" value="Pre-PUA_NSUN2"/>
    <property type="match status" value="1"/>
</dbReference>
<dbReference type="PANTHER" id="PTHR22808">
    <property type="entry name" value="NCL1 YEAST -RELATED NOL1/NOP2/FMU SUN DOMAIN-CONTAINING"/>
    <property type="match status" value="1"/>
</dbReference>
<dbReference type="InterPro" id="IPR023270">
    <property type="entry name" value="RCMT_NCL1"/>
</dbReference>
<evidence type="ECO:0000256" key="4">
    <source>
        <dbReference type="ARBA" id="ARBA00022603"/>
    </source>
</evidence>
<dbReference type="PROSITE" id="PS01153">
    <property type="entry name" value="NOL1_NOP2_SUN"/>
    <property type="match status" value="1"/>
</dbReference>
<dbReference type="GO" id="GO:0030488">
    <property type="term" value="P:tRNA methylation"/>
    <property type="evidence" value="ECO:0007669"/>
    <property type="project" value="UniProtKB-ARBA"/>
</dbReference>
<dbReference type="EMBL" id="CAWUPB010001195">
    <property type="protein sequence ID" value="CAK7354578.1"/>
    <property type="molecule type" value="Genomic_DNA"/>
</dbReference>
<evidence type="ECO:0000256" key="10">
    <source>
        <dbReference type="PROSITE-ProRule" id="PRU01023"/>
    </source>
</evidence>
<dbReference type="FunFam" id="3.40.50.150:FF:000153">
    <property type="entry name" value="S-adenosyl-L-methionine-dependent methyltransferase superfamily protein"/>
    <property type="match status" value="1"/>
</dbReference>
<evidence type="ECO:0000313" key="13">
    <source>
        <dbReference type="EMBL" id="CAK7354578.1"/>
    </source>
</evidence>
<dbReference type="PROSITE" id="PS51686">
    <property type="entry name" value="SAM_MT_RSMB_NOP"/>
    <property type="match status" value="1"/>
</dbReference>
<evidence type="ECO:0000259" key="12">
    <source>
        <dbReference type="PROSITE" id="PS51686"/>
    </source>
</evidence>
<keyword evidence="4 10" id="KW-0489">Methyltransferase</keyword>
<comment type="caution">
    <text evidence="13">The sequence shown here is derived from an EMBL/GenBank/DDBJ whole genome shotgun (WGS) entry which is preliminary data.</text>
</comment>
<dbReference type="GO" id="GO:0005634">
    <property type="term" value="C:nucleus"/>
    <property type="evidence" value="ECO:0007669"/>
    <property type="project" value="UniProtKB-SubCell"/>
</dbReference>
<feature type="compositionally biased region" description="Basic residues" evidence="11">
    <location>
        <begin position="1"/>
        <end position="18"/>
    </location>
</feature>
<comment type="similarity">
    <text evidence="2 10">Belongs to the class I-like SAM-binding methyltransferase superfamily. RsmB/NOP family.</text>
</comment>
<feature type="binding site" evidence="10">
    <location>
        <begin position="241"/>
        <end position="247"/>
    </location>
    <ligand>
        <name>S-adenosyl-L-methionine</name>
        <dbReference type="ChEBI" id="CHEBI:59789"/>
    </ligand>
</feature>
<comment type="subcellular location">
    <subcellularLocation>
        <location evidence="1">Nucleus</location>
    </subcellularLocation>
</comment>
<dbReference type="InterPro" id="IPR057286">
    <property type="entry name" value="PUA_NSUN2"/>
</dbReference>
<keyword evidence="7" id="KW-0819">tRNA processing</keyword>
<organism evidence="13 14">
    <name type="scientific">Dovyalis caffra</name>
    <dbReference type="NCBI Taxonomy" id="77055"/>
    <lineage>
        <taxon>Eukaryota</taxon>
        <taxon>Viridiplantae</taxon>
        <taxon>Streptophyta</taxon>
        <taxon>Embryophyta</taxon>
        <taxon>Tracheophyta</taxon>
        <taxon>Spermatophyta</taxon>
        <taxon>Magnoliopsida</taxon>
        <taxon>eudicotyledons</taxon>
        <taxon>Gunneridae</taxon>
        <taxon>Pentapetalae</taxon>
        <taxon>rosids</taxon>
        <taxon>fabids</taxon>
        <taxon>Malpighiales</taxon>
        <taxon>Salicaceae</taxon>
        <taxon>Flacourtieae</taxon>
        <taxon>Dovyalis</taxon>
    </lineage>
</organism>
<evidence type="ECO:0000313" key="14">
    <source>
        <dbReference type="Proteomes" id="UP001314170"/>
    </source>
</evidence>
<evidence type="ECO:0000256" key="5">
    <source>
        <dbReference type="ARBA" id="ARBA00022679"/>
    </source>
</evidence>
<feature type="region of interest" description="Disordered" evidence="11">
    <location>
        <begin position="1"/>
        <end position="51"/>
    </location>
</feature>
<feature type="compositionally biased region" description="Polar residues" evidence="11">
    <location>
        <begin position="576"/>
        <end position="596"/>
    </location>
</feature>